<dbReference type="GeneID" id="26520994"/>
<keyword evidence="8" id="KW-0830">Ubiquinone</keyword>
<sequence length="309" mass="34874">MFPLISYILPAICSLIAVGWYTLVERKVLGYIMTRKGPNKVGYMGLMQPVSDGVKLFTKEVVVPMYSAKWPFILCPIVSFFIALLGWFLYPFSSVEMLFACGVVYFMVVAGMSMYSIVVAGWASNSKYALLGAVRGVAQSVSYEVVMALILLSVVYCVGVLDVHGVKMWQGSFGMWGWVWLAELVPFLGVWVIIMLAESNRAPFDFVEGESELVSGYNVEYSGVSFGLLYMTEYASMMLNSLLSACLFIGSNDIVMSLIGLSFMFMYIWVRGTYPRYRYDLFMMFMWKCCLPVVLVVLLFELQVLYIMV</sequence>
<dbReference type="GO" id="GO:0009060">
    <property type="term" value="P:aerobic respiration"/>
    <property type="evidence" value="ECO:0007669"/>
    <property type="project" value="TreeGrafter"/>
</dbReference>
<gene>
    <name evidence="10" type="primary">ND1</name>
</gene>
<dbReference type="PANTHER" id="PTHR11432">
    <property type="entry name" value="NADH DEHYDROGENASE SUBUNIT 1"/>
    <property type="match status" value="1"/>
</dbReference>
<proteinExistence type="inferred from homology"/>
<comment type="similarity">
    <text evidence="2 7">Belongs to the complex I subunit 1 family.</text>
</comment>
<evidence type="ECO:0000313" key="10">
    <source>
        <dbReference type="EMBL" id="AKP18682.1"/>
    </source>
</evidence>
<accession>A0A0R7GSM3</accession>
<feature type="transmembrane region" description="Helical" evidence="9">
    <location>
        <begin position="97"/>
        <end position="123"/>
    </location>
</feature>
<dbReference type="PROSITE" id="PS00668">
    <property type="entry name" value="COMPLEX1_ND1_2"/>
    <property type="match status" value="1"/>
</dbReference>
<evidence type="ECO:0000256" key="6">
    <source>
        <dbReference type="ARBA" id="ARBA00023136"/>
    </source>
</evidence>
<keyword evidence="5 9" id="KW-1133">Transmembrane helix</keyword>
<dbReference type="CTD" id="4535"/>
<organism evidence="10">
    <name type="scientific">Limnoperna fortunei</name>
    <name type="common">Golden mussel</name>
    <dbReference type="NCBI Taxonomy" id="356393"/>
    <lineage>
        <taxon>Eukaryota</taxon>
        <taxon>Metazoa</taxon>
        <taxon>Spiralia</taxon>
        <taxon>Lophotrochozoa</taxon>
        <taxon>Mollusca</taxon>
        <taxon>Bivalvia</taxon>
        <taxon>Autobranchia</taxon>
        <taxon>Pteriomorphia</taxon>
        <taxon>Mytilida</taxon>
        <taxon>Mytiloidea</taxon>
        <taxon>Mytilidae</taxon>
        <taxon>Arcuatulinae</taxon>
        <taxon>Limnoperna</taxon>
    </lineage>
</organism>
<reference evidence="10" key="1">
    <citation type="journal article" date="2015" name="Gene">
        <title>The complete mitochondrial genome of the golden mussel limnoperna fortunei and comparative mitogenomics of mytilidae.</title>
        <authorList>
            <person name="Uliano-Silva M."/>
            <person name="Alves Americo J."/>
            <person name="Costa I."/>
            <person name="Schomaker-Bastos A."/>
            <person name="de Freitas Rebelo M."/>
            <person name="Prosdocimi F."/>
        </authorList>
    </citation>
    <scope>NUCLEOTIDE SEQUENCE</scope>
</reference>
<evidence type="ECO:0000256" key="5">
    <source>
        <dbReference type="ARBA" id="ARBA00022989"/>
    </source>
</evidence>
<keyword evidence="7" id="KW-0520">NAD</keyword>
<feature type="transmembrane region" description="Helical" evidence="9">
    <location>
        <begin position="242"/>
        <end position="269"/>
    </location>
</feature>
<feature type="transmembrane region" description="Helical" evidence="9">
    <location>
        <begin position="70"/>
        <end position="90"/>
    </location>
</feature>
<keyword evidence="4 7" id="KW-0812">Transmembrane</keyword>
<dbReference type="GO" id="GO:0005743">
    <property type="term" value="C:mitochondrial inner membrane"/>
    <property type="evidence" value="ECO:0007669"/>
    <property type="project" value="UniProtKB-SubCell"/>
</dbReference>
<evidence type="ECO:0000256" key="1">
    <source>
        <dbReference type="ARBA" id="ARBA00004141"/>
    </source>
</evidence>
<feature type="transmembrane region" description="Helical" evidence="9">
    <location>
        <begin position="175"/>
        <end position="197"/>
    </location>
</feature>
<evidence type="ECO:0000256" key="7">
    <source>
        <dbReference type="RuleBase" id="RU000471"/>
    </source>
</evidence>
<protein>
    <recommendedName>
        <fullName evidence="3 8">NADH-ubiquinone oxidoreductase chain 1</fullName>
        <ecNumber evidence="8">7.1.1.2</ecNumber>
    </recommendedName>
</protein>
<evidence type="ECO:0000256" key="3">
    <source>
        <dbReference type="ARBA" id="ARBA00021009"/>
    </source>
</evidence>
<keyword evidence="8 10" id="KW-0496">Mitochondrion</keyword>
<name>A0A0R7GSM3_LIMFO</name>
<dbReference type="InterPro" id="IPR018086">
    <property type="entry name" value="NADH_UbQ_OxRdtase_su1_CS"/>
</dbReference>
<feature type="transmembrane region" description="Helical" evidence="9">
    <location>
        <begin position="281"/>
        <end position="308"/>
    </location>
</feature>
<keyword evidence="6 9" id="KW-0472">Membrane</keyword>
<dbReference type="Pfam" id="PF00146">
    <property type="entry name" value="NADHdh"/>
    <property type="match status" value="1"/>
</dbReference>
<dbReference type="PROSITE" id="PS00667">
    <property type="entry name" value="COMPLEX1_ND1_1"/>
    <property type="match status" value="1"/>
</dbReference>
<evidence type="ECO:0000256" key="9">
    <source>
        <dbReference type="SAM" id="Phobius"/>
    </source>
</evidence>
<dbReference type="EC" id="7.1.1.2" evidence="8"/>
<dbReference type="InterPro" id="IPR001694">
    <property type="entry name" value="NADH_UbQ_OxRdtase_su1/FPO"/>
</dbReference>
<dbReference type="HAMAP" id="MF_01350">
    <property type="entry name" value="NDH1_NuoH"/>
    <property type="match status" value="1"/>
</dbReference>
<dbReference type="RefSeq" id="YP_009192105.1">
    <property type="nucleotide sequence ID" value="NC_028706.1"/>
</dbReference>
<dbReference type="GO" id="GO:0003954">
    <property type="term" value="F:NADH dehydrogenase activity"/>
    <property type="evidence" value="ECO:0007669"/>
    <property type="project" value="TreeGrafter"/>
</dbReference>
<dbReference type="EMBL" id="KP756905">
    <property type="protein sequence ID" value="AKP18682.1"/>
    <property type="molecule type" value="Genomic_DNA"/>
</dbReference>
<geneLocation type="mitochondrion" evidence="10"/>
<feature type="transmembrane region" description="Helical" evidence="9">
    <location>
        <begin position="7"/>
        <end position="24"/>
    </location>
</feature>
<dbReference type="PANTHER" id="PTHR11432:SF3">
    <property type="entry name" value="NADH-UBIQUINONE OXIDOREDUCTASE CHAIN 1"/>
    <property type="match status" value="1"/>
</dbReference>
<evidence type="ECO:0000256" key="4">
    <source>
        <dbReference type="ARBA" id="ARBA00022692"/>
    </source>
</evidence>
<dbReference type="AlphaFoldDB" id="A0A0R7GSM3"/>
<comment type="subcellular location">
    <subcellularLocation>
        <location evidence="1">Membrane</location>
        <topology evidence="1">Multi-pass membrane protein</topology>
    </subcellularLocation>
    <subcellularLocation>
        <location evidence="7">Mitochondrion inner membrane</location>
        <topology evidence="7">Multi-pass membrane protein</topology>
    </subcellularLocation>
</comment>
<comment type="catalytic activity">
    <reaction evidence="8">
        <text>a ubiquinone + NADH + 5 H(+)(in) = a ubiquinol + NAD(+) + 4 H(+)(out)</text>
        <dbReference type="Rhea" id="RHEA:29091"/>
        <dbReference type="Rhea" id="RHEA-COMP:9565"/>
        <dbReference type="Rhea" id="RHEA-COMP:9566"/>
        <dbReference type="ChEBI" id="CHEBI:15378"/>
        <dbReference type="ChEBI" id="CHEBI:16389"/>
        <dbReference type="ChEBI" id="CHEBI:17976"/>
        <dbReference type="ChEBI" id="CHEBI:57540"/>
        <dbReference type="ChEBI" id="CHEBI:57945"/>
        <dbReference type="EC" id="7.1.1.2"/>
    </reaction>
</comment>
<evidence type="ECO:0000256" key="2">
    <source>
        <dbReference type="ARBA" id="ARBA00010535"/>
    </source>
</evidence>
<feature type="transmembrane region" description="Helical" evidence="9">
    <location>
        <begin position="143"/>
        <end position="163"/>
    </location>
</feature>
<evidence type="ECO:0000256" key="8">
    <source>
        <dbReference type="RuleBase" id="RU000473"/>
    </source>
</evidence>
<dbReference type="GO" id="GO:0008137">
    <property type="term" value="F:NADH dehydrogenase (ubiquinone) activity"/>
    <property type="evidence" value="ECO:0007669"/>
    <property type="project" value="UniProtKB-EC"/>
</dbReference>